<dbReference type="PIRSF" id="PIRSF004897">
    <property type="entry name" value="UCP004897_ACT"/>
    <property type="match status" value="1"/>
</dbReference>
<name>A0A133UU81_9EURY</name>
<dbReference type="EMBL" id="LHXR01000020">
    <property type="protein sequence ID" value="KXA97772.1"/>
    <property type="molecule type" value="Genomic_DNA"/>
</dbReference>
<keyword evidence="2" id="KW-1185">Reference proteome</keyword>
<dbReference type="InterPro" id="IPR045865">
    <property type="entry name" value="ACT-like_dom_sf"/>
</dbReference>
<comment type="caution">
    <text evidence="1">The sequence shown here is derived from an EMBL/GenBank/DDBJ whole genome shotgun (WGS) entry which is preliminary data.</text>
</comment>
<dbReference type="AlphaFoldDB" id="A0A133UU81"/>
<reference evidence="1 2" key="1">
    <citation type="journal article" date="2016" name="Sci. Rep.">
        <title>Metabolic traits of an uncultured archaeal lineage -MSBL1- from brine pools of the Red Sea.</title>
        <authorList>
            <person name="Mwirichia R."/>
            <person name="Alam I."/>
            <person name="Rashid M."/>
            <person name="Vinu M."/>
            <person name="Ba-Alawi W."/>
            <person name="Anthony Kamau A."/>
            <person name="Kamanda Ngugi D."/>
            <person name="Goker M."/>
            <person name="Klenk H.P."/>
            <person name="Bajic V."/>
            <person name="Stingl U."/>
        </authorList>
    </citation>
    <scope>NUCLEOTIDE SEQUENCE [LARGE SCALE GENOMIC DNA]</scope>
    <source>
        <strain evidence="1">SCGC-AAA259I09</strain>
    </source>
</reference>
<evidence type="ECO:0000313" key="2">
    <source>
        <dbReference type="Proteomes" id="UP000070463"/>
    </source>
</evidence>
<organism evidence="1 2">
    <name type="scientific">candidate division MSBL1 archaeon SCGC-AAA259I09</name>
    <dbReference type="NCBI Taxonomy" id="1698267"/>
    <lineage>
        <taxon>Archaea</taxon>
        <taxon>Methanobacteriati</taxon>
        <taxon>Methanobacteriota</taxon>
        <taxon>candidate division MSBL1</taxon>
    </lineage>
</organism>
<gene>
    <name evidence="1" type="ORF">AKJ37_02365</name>
</gene>
<dbReference type="SUPFAM" id="SSF55021">
    <property type="entry name" value="ACT-like"/>
    <property type="match status" value="1"/>
</dbReference>
<proteinExistence type="predicted"/>
<dbReference type="Proteomes" id="UP000070463">
    <property type="component" value="Unassembled WGS sequence"/>
</dbReference>
<evidence type="ECO:0000313" key="1">
    <source>
        <dbReference type="EMBL" id="KXA97772.1"/>
    </source>
</evidence>
<sequence>MWSKILTFFERNPAQLKIARVLYKYGFRVTEDGNIVCGSIRIPDVQIAEEAGVDRRTVDATVRTVLENEELREIFSNLRPVPYLKGVASPLGLGLIEIVPTDATEVGIINKVTSIISKHGLSVRQSITDDPYFTDQPKLTIITTESVPGEVIEELREIDSVESVIVY</sequence>
<protein>
    <submittedName>
        <fullName evidence="1">Amino acid-binding protein</fullName>
    </submittedName>
</protein>
<accession>A0A133UU81</accession>
<dbReference type="InterPro" id="IPR014424">
    <property type="entry name" value="UCP004897_ACT"/>
</dbReference>